<evidence type="ECO:0000313" key="1">
    <source>
        <dbReference type="EMBL" id="KAJ2965248.1"/>
    </source>
</evidence>
<evidence type="ECO:0000313" key="2">
    <source>
        <dbReference type="Proteomes" id="UP001143856"/>
    </source>
</evidence>
<accession>A0ACC1MEU9</accession>
<proteinExistence type="predicted"/>
<protein>
    <submittedName>
        <fullName evidence="1">Uncharacterized protein</fullName>
    </submittedName>
</protein>
<dbReference type="EMBL" id="JAPDGR010005716">
    <property type="protein sequence ID" value="KAJ2965248.1"/>
    <property type="molecule type" value="Genomic_DNA"/>
</dbReference>
<gene>
    <name evidence="1" type="ORF">NUW58_g10924</name>
</gene>
<reference evidence="1" key="1">
    <citation type="submission" date="2022-10" db="EMBL/GenBank/DDBJ databases">
        <title>Genome Sequence of Xylaria curta.</title>
        <authorList>
            <person name="Buettner E."/>
        </authorList>
    </citation>
    <scope>NUCLEOTIDE SEQUENCE</scope>
    <source>
        <strain evidence="1">Babe10</strain>
    </source>
</reference>
<sequence>MFPERKPVPAAMKALGTALVAQVSNVALLASGAPCFRWQQELSAALVRVTFLTWVLAVTDSVVTCTGGCSMSALPRHRVNPLGPPDTFVNLMSVDHILGPKVNGWAIGTVTRTDNPASFVPFRTAIVTVTDVPRTVDKLGTMA</sequence>
<name>A0ACC1MEU9_9PEZI</name>
<comment type="caution">
    <text evidence="1">The sequence shown here is derived from an EMBL/GenBank/DDBJ whole genome shotgun (WGS) entry which is preliminary data.</text>
</comment>
<keyword evidence="2" id="KW-1185">Reference proteome</keyword>
<organism evidence="1 2">
    <name type="scientific">Xylaria curta</name>
    <dbReference type="NCBI Taxonomy" id="42375"/>
    <lineage>
        <taxon>Eukaryota</taxon>
        <taxon>Fungi</taxon>
        <taxon>Dikarya</taxon>
        <taxon>Ascomycota</taxon>
        <taxon>Pezizomycotina</taxon>
        <taxon>Sordariomycetes</taxon>
        <taxon>Xylariomycetidae</taxon>
        <taxon>Xylariales</taxon>
        <taxon>Xylariaceae</taxon>
        <taxon>Xylaria</taxon>
    </lineage>
</organism>
<dbReference type="Proteomes" id="UP001143856">
    <property type="component" value="Unassembled WGS sequence"/>
</dbReference>